<gene>
    <name evidence="1" type="ORF">GS597_19245</name>
</gene>
<dbReference type="RefSeq" id="WP_161827079.1">
    <property type="nucleotide sequence ID" value="NZ_WVIC01000059.1"/>
</dbReference>
<comment type="caution">
    <text evidence="1">The sequence shown here is derived from an EMBL/GenBank/DDBJ whole genome shotgun (WGS) entry which is preliminary data.</text>
</comment>
<evidence type="ECO:0000313" key="1">
    <source>
        <dbReference type="EMBL" id="NCJ08606.1"/>
    </source>
</evidence>
<dbReference type="Proteomes" id="UP000607397">
    <property type="component" value="Unassembled WGS sequence"/>
</dbReference>
<accession>A0A8K2A2I3</accession>
<dbReference type="EMBL" id="WVIC01000059">
    <property type="protein sequence ID" value="NCJ08606.1"/>
    <property type="molecule type" value="Genomic_DNA"/>
</dbReference>
<reference evidence="1" key="1">
    <citation type="submission" date="2019-12" db="EMBL/GenBank/DDBJ databases">
        <title>High-Quality draft genome sequences of three cyanobacteria isolated from the limestone walls of the Old Cathedral of Coimbra.</title>
        <authorList>
            <person name="Tiago I."/>
            <person name="Soares F."/>
            <person name="Portugal A."/>
        </authorList>
    </citation>
    <scope>NUCLEOTIDE SEQUENCE [LARGE SCALE GENOMIC DNA]</scope>
    <source>
        <strain evidence="1">C</strain>
    </source>
</reference>
<evidence type="ECO:0000313" key="2">
    <source>
        <dbReference type="Proteomes" id="UP000607397"/>
    </source>
</evidence>
<protein>
    <submittedName>
        <fullName evidence="1">Uncharacterized protein</fullName>
    </submittedName>
</protein>
<dbReference type="AlphaFoldDB" id="A0A8K2A2I3"/>
<name>A0A8K2A2I3_9CYAN</name>
<organism evidence="1 2">
    <name type="scientific">Petrachloros mirabilis ULC683</name>
    <dbReference type="NCBI Taxonomy" id="2781853"/>
    <lineage>
        <taxon>Bacteria</taxon>
        <taxon>Bacillati</taxon>
        <taxon>Cyanobacteriota</taxon>
        <taxon>Cyanophyceae</taxon>
        <taxon>Synechococcales</taxon>
        <taxon>Petrachlorosaceae</taxon>
        <taxon>Petrachloros</taxon>
        <taxon>Petrachloros mirabilis</taxon>
    </lineage>
</organism>
<keyword evidence="2" id="KW-1185">Reference proteome</keyword>
<proteinExistence type="predicted"/>
<sequence length="182" mass="21025">MLSIKISCQKRIYVSLATIIAFNFTNLKVNAQNFPAIATIPLSSQISCQSSINKVVTILDQRGFYRYRGSSTNRFRRNPSVEIDQSYISQNYYQYPKNRLETLHFYLAAHPNRIWLGLQSSPKFMASQSATIFSSCPKIGLFIFHNSFEGMSPVGYYSDNTARVFQWIDLGRPYQWGYFYST</sequence>